<name>A0A3E2DMD5_9ACTN</name>
<comment type="caution">
    <text evidence="2">The sequence shown here is derived from an EMBL/GenBank/DDBJ whole genome shotgun (WGS) entry which is preliminary data.</text>
</comment>
<accession>A0A3E2DMD5</accession>
<proteinExistence type="predicted"/>
<keyword evidence="1" id="KW-1133">Transmembrane helix</keyword>
<feature type="transmembrane region" description="Helical" evidence="1">
    <location>
        <begin position="28"/>
        <end position="49"/>
    </location>
</feature>
<dbReference type="Proteomes" id="UP000259211">
    <property type="component" value="Unassembled WGS sequence"/>
</dbReference>
<keyword evidence="1" id="KW-0472">Membrane</keyword>
<dbReference type="AlphaFoldDB" id="A0A3E2DMD5"/>
<keyword evidence="1" id="KW-0812">Transmembrane</keyword>
<gene>
    <name evidence="2" type="ORF">CHT91_03095</name>
</gene>
<evidence type="ECO:0000313" key="2">
    <source>
        <dbReference type="EMBL" id="RFT46541.1"/>
    </source>
</evidence>
<reference evidence="2 3" key="1">
    <citation type="submission" date="2017-07" db="EMBL/GenBank/DDBJ databases">
        <authorList>
            <person name="Sun Z.S."/>
            <person name="Albrecht U."/>
            <person name="Echele G."/>
            <person name="Lee C.C."/>
        </authorList>
    </citation>
    <scope>NUCLEOTIDE SEQUENCE [LARGE SCALE GENOMIC DNA]</scope>
    <source>
        <strain evidence="2 3">P16-029</strain>
    </source>
</reference>
<evidence type="ECO:0000313" key="3">
    <source>
        <dbReference type="Proteomes" id="UP000259211"/>
    </source>
</evidence>
<sequence length="191" mass="21949">MATAAKNQLIMLRFFLCGWVMDDVVMHWWDGVVLTVTCLSFLGLCWQLIDSWWRRPPSGSSVARSPLSDGRWAITFAPLGAAVMYDPQVRCIDCYVEDWGRHRQELDPGLNVLDGNGRVEFVVVVAQPERPELATVEISWVSGTDRRRSRSLVRYRPATGQKLEWRRYRFPRVHSAPGRWVERRTTDADAG</sequence>
<dbReference type="EMBL" id="NOWI01000002">
    <property type="protein sequence ID" value="RFT46541.1"/>
    <property type="molecule type" value="Genomic_DNA"/>
</dbReference>
<protein>
    <submittedName>
        <fullName evidence="2">Uncharacterized protein</fullName>
    </submittedName>
</protein>
<evidence type="ECO:0000256" key="1">
    <source>
        <dbReference type="SAM" id="Phobius"/>
    </source>
</evidence>
<organism evidence="2 3">
    <name type="scientific">Cutibacterium avidum</name>
    <dbReference type="NCBI Taxonomy" id="33010"/>
    <lineage>
        <taxon>Bacteria</taxon>
        <taxon>Bacillati</taxon>
        <taxon>Actinomycetota</taxon>
        <taxon>Actinomycetes</taxon>
        <taxon>Propionibacteriales</taxon>
        <taxon>Propionibacteriaceae</taxon>
        <taxon>Cutibacterium</taxon>
    </lineage>
</organism>